<dbReference type="PANTHER" id="PTHR11941:SF169">
    <property type="entry name" value="(7AS)-7A-METHYL-1,5-DIOXO-2,3,5,6,7,7A-HEXAHYDRO-1H-INDENE-CARBOXYL-COA HYDROLASE"/>
    <property type="match status" value="1"/>
</dbReference>
<comment type="catalytic activity">
    <reaction evidence="6">
        <text>a (3S)-3-hydroxyacyl-CoA = a (2E)-enoyl-CoA + H2O</text>
        <dbReference type="Rhea" id="RHEA:16105"/>
        <dbReference type="ChEBI" id="CHEBI:15377"/>
        <dbReference type="ChEBI" id="CHEBI:57318"/>
        <dbReference type="ChEBI" id="CHEBI:58856"/>
        <dbReference type="EC" id="4.2.1.17"/>
    </reaction>
</comment>
<keyword evidence="4" id="KW-0443">Lipid metabolism</keyword>
<comment type="similarity">
    <text evidence="2 8">Belongs to the enoyl-CoA hydratase/isomerase family.</text>
</comment>
<evidence type="ECO:0000256" key="2">
    <source>
        <dbReference type="ARBA" id="ARBA00005254"/>
    </source>
</evidence>
<reference evidence="9" key="2">
    <citation type="submission" date="2021-04" db="EMBL/GenBank/DDBJ databases">
        <authorList>
            <person name="Gilroy R."/>
        </authorList>
    </citation>
    <scope>NUCLEOTIDE SEQUENCE</scope>
    <source>
        <strain evidence="9">CHK32-1732</strain>
    </source>
</reference>
<keyword evidence="3" id="KW-0276">Fatty acid metabolism</keyword>
<evidence type="ECO:0000256" key="6">
    <source>
        <dbReference type="ARBA" id="ARBA00023709"/>
    </source>
</evidence>
<organism evidence="9 10">
    <name type="scientific">Candidatus Corynebacterium avicola</name>
    <dbReference type="NCBI Taxonomy" id="2838527"/>
    <lineage>
        <taxon>Bacteria</taxon>
        <taxon>Bacillati</taxon>
        <taxon>Actinomycetota</taxon>
        <taxon>Actinomycetes</taxon>
        <taxon>Mycobacteriales</taxon>
        <taxon>Corynebacteriaceae</taxon>
        <taxon>Corynebacterium</taxon>
    </lineage>
</organism>
<dbReference type="Gene3D" id="3.90.226.10">
    <property type="entry name" value="2-enoyl-CoA Hydratase, Chain A, domain 1"/>
    <property type="match status" value="1"/>
</dbReference>
<dbReference type="InterPro" id="IPR018376">
    <property type="entry name" value="Enoyl-CoA_hyd/isom_CS"/>
</dbReference>
<evidence type="ECO:0000256" key="8">
    <source>
        <dbReference type="RuleBase" id="RU003707"/>
    </source>
</evidence>
<dbReference type="Pfam" id="PF00378">
    <property type="entry name" value="ECH_1"/>
    <property type="match status" value="1"/>
</dbReference>
<dbReference type="PANTHER" id="PTHR11941">
    <property type="entry name" value="ENOYL-COA HYDRATASE-RELATED"/>
    <property type="match status" value="1"/>
</dbReference>
<evidence type="ECO:0000256" key="1">
    <source>
        <dbReference type="ARBA" id="ARBA00002994"/>
    </source>
</evidence>
<protein>
    <submittedName>
        <fullName evidence="9">Enoyl-CoA hydratase</fullName>
        <ecNumber evidence="9">4.2.1.17</ecNumber>
    </submittedName>
</protein>
<dbReference type="AlphaFoldDB" id="A0A9D1RNW3"/>
<evidence type="ECO:0000313" key="9">
    <source>
        <dbReference type="EMBL" id="HIW91007.1"/>
    </source>
</evidence>
<dbReference type="EC" id="4.2.1.17" evidence="9"/>
<reference evidence="9" key="1">
    <citation type="journal article" date="2021" name="PeerJ">
        <title>Extensive microbial diversity within the chicken gut microbiome revealed by metagenomics and culture.</title>
        <authorList>
            <person name="Gilroy R."/>
            <person name="Ravi A."/>
            <person name="Getino M."/>
            <person name="Pursley I."/>
            <person name="Horton D.L."/>
            <person name="Alikhan N.F."/>
            <person name="Baker D."/>
            <person name="Gharbi K."/>
            <person name="Hall N."/>
            <person name="Watson M."/>
            <person name="Adriaenssens E.M."/>
            <person name="Foster-Nyarko E."/>
            <person name="Jarju S."/>
            <person name="Secka A."/>
            <person name="Antonio M."/>
            <person name="Oren A."/>
            <person name="Chaudhuri R.R."/>
            <person name="La Ragione R."/>
            <person name="Hildebrand F."/>
            <person name="Pallen M.J."/>
        </authorList>
    </citation>
    <scope>NUCLEOTIDE SEQUENCE</scope>
    <source>
        <strain evidence="9">CHK32-1732</strain>
    </source>
</reference>
<evidence type="ECO:0000256" key="3">
    <source>
        <dbReference type="ARBA" id="ARBA00022832"/>
    </source>
</evidence>
<sequence length="260" mass="27590">MSEYSDGLRIERDGKVAILTLCRPERRNALDADLCTAIAEALEDVVAEDTSDTPHSPVRAVLIRGEGPAFCAGANLKGGAYAAGFFNTVERMINTIADLPVPVIADVQGPAVGAGCQLVLACDLRVMGPKARVWVPAVDHGFSLDKWTINRAVELLGGAVARNVLIAGAQVGQKAAVASGFAMLGGDSADALSMTHIISRKAPMPMQHFKMVMNNPVHTDPSEELLAKIDYLGGACWISEDAAEARAARADKRRPEFKGR</sequence>
<dbReference type="InterPro" id="IPR001753">
    <property type="entry name" value="Enoyl-CoA_hydra/iso"/>
</dbReference>
<comment type="caution">
    <text evidence="9">The sequence shown here is derived from an EMBL/GenBank/DDBJ whole genome shotgun (WGS) entry which is preliminary data.</text>
</comment>
<dbReference type="Proteomes" id="UP000824190">
    <property type="component" value="Unassembled WGS sequence"/>
</dbReference>
<dbReference type="SUPFAM" id="SSF52096">
    <property type="entry name" value="ClpP/crotonase"/>
    <property type="match status" value="1"/>
</dbReference>
<dbReference type="NCBIfam" id="NF005891">
    <property type="entry name" value="PRK07854.1"/>
    <property type="match status" value="1"/>
</dbReference>
<name>A0A9D1RNW3_9CORY</name>
<evidence type="ECO:0000313" key="10">
    <source>
        <dbReference type="Proteomes" id="UP000824190"/>
    </source>
</evidence>
<evidence type="ECO:0000256" key="5">
    <source>
        <dbReference type="ARBA" id="ARBA00023239"/>
    </source>
</evidence>
<evidence type="ECO:0000256" key="7">
    <source>
        <dbReference type="ARBA" id="ARBA00023717"/>
    </source>
</evidence>
<dbReference type="EMBL" id="DXGC01000048">
    <property type="protein sequence ID" value="HIW91007.1"/>
    <property type="molecule type" value="Genomic_DNA"/>
</dbReference>
<proteinExistence type="inferred from homology"/>
<accession>A0A9D1RNW3</accession>
<gene>
    <name evidence="9" type="ORF">H9870_05015</name>
</gene>
<dbReference type="GO" id="GO:0006635">
    <property type="term" value="P:fatty acid beta-oxidation"/>
    <property type="evidence" value="ECO:0007669"/>
    <property type="project" value="TreeGrafter"/>
</dbReference>
<keyword evidence="5 9" id="KW-0456">Lyase</keyword>
<comment type="function">
    <text evidence="1">Could possibly oxidize fatty acids using specific components.</text>
</comment>
<dbReference type="PROSITE" id="PS00166">
    <property type="entry name" value="ENOYL_COA_HYDRATASE"/>
    <property type="match status" value="1"/>
</dbReference>
<comment type="catalytic activity">
    <reaction evidence="7">
        <text>a 4-saturated-(3S)-3-hydroxyacyl-CoA = a (3E)-enoyl-CoA + H2O</text>
        <dbReference type="Rhea" id="RHEA:20724"/>
        <dbReference type="ChEBI" id="CHEBI:15377"/>
        <dbReference type="ChEBI" id="CHEBI:58521"/>
        <dbReference type="ChEBI" id="CHEBI:137480"/>
        <dbReference type="EC" id="4.2.1.17"/>
    </reaction>
</comment>
<dbReference type="GO" id="GO:0004300">
    <property type="term" value="F:enoyl-CoA hydratase activity"/>
    <property type="evidence" value="ECO:0007669"/>
    <property type="project" value="UniProtKB-EC"/>
</dbReference>
<dbReference type="InterPro" id="IPR029045">
    <property type="entry name" value="ClpP/crotonase-like_dom_sf"/>
</dbReference>
<evidence type="ECO:0000256" key="4">
    <source>
        <dbReference type="ARBA" id="ARBA00023098"/>
    </source>
</evidence>
<dbReference type="CDD" id="cd06558">
    <property type="entry name" value="crotonase-like"/>
    <property type="match status" value="1"/>
</dbReference>